<sequence>MVVGNSPPTEPELYEPTPDSELKHYSRPLDKRTKMMKSKLTAAHHLSRIILVQPPKLKDGFTLCVQGIGTSTEYAKLRASLFIHFWKYGEISRMRISRNYKTVAARGVAFIEFEISESVAKALMLDSTLVDDRIFYVDKWDEGKQYAYHD</sequence>
<keyword evidence="1" id="KW-0694">RNA-binding</keyword>
<keyword evidence="5" id="KW-1185">Reference proteome</keyword>
<dbReference type="PROSITE" id="PS50102">
    <property type="entry name" value="RRM"/>
    <property type="match status" value="1"/>
</dbReference>
<dbReference type="Gene3D" id="3.30.70.330">
    <property type="match status" value="1"/>
</dbReference>
<organism evidence="4 5">
    <name type="scientific">Kingdonia uniflora</name>
    <dbReference type="NCBI Taxonomy" id="39325"/>
    <lineage>
        <taxon>Eukaryota</taxon>
        <taxon>Viridiplantae</taxon>
        <taxon>Streptophyta</taxon>
        <taxon>Embryophyta</taxon>
        <taxon>Tracheophyta</taxon>
        <taxon>Spermatophyta</taxon>
        <taxon>Magnoliopsida</taxon>
        <taxon>Ranunculales</taxon>
        <taxon>Circaeasteraceae</taxon>
        <taxon>Kingdonia</taxon>
    </lineage>
</organism>
<dbReference type="InterPro" id="IPR000504">
    <property type="entry name" value="RRM_dom"/>
</dbReference>
<dbReference type="AlphaFoldDB" id="A0A7J7NZD7"/>
<dbReference type="EMBL" id="JACGCM010000427">
    <property type="protein sequence ID" value="KAF6172555.1"/>
    <property type="molecule type" value="Genomic_DNA"/>
</dbReference>
<dbReference type="InterPro" id="IPR012677">
    <property type="entry name" value="Nucleotide-bd_a/b_plait_sf"/>
</dbReference>
<dbReference type="Pfam" id="PF00076">
    <property type="entry name" value="RRM_1"/>
    <property type="match status" value="1"/>
</dbReference>
<dbReference type="GO" id="GO:0003723">
    <property type="term" value="F:RNA binding"/>
    <property type="evidence" value="ECO:0007669"/>
    <property type="project" value="UniProtKB-UniRule"/>
</dbReference>
<comment type="caution">
    <text evidence="4">The sequence shown here is derived from an EMBL/GenBank/DDBJ whole genome shotgun (WGS) entry which is preliminary data.</text>
</comment>
<feature type="domain" description="RRM" evidence="3">
    <location>
        <begin position="61"/>
        <end position="142"/>
    </location>
</feature>
<dbReference type="OrthoDB" id="21467at2759"/>
<gene>
    <name evidence="4" type="ORF">GIB67_007068</name>
</gene>
<dbReference type="InterPro" id="IPR035979">
    <property type="entry name" value="RBD_domain_sf"/>
</dbReference>
<evidence type="ECO:0000256" key="2">
    <source>
        <dbReference type="SAM" id="MobiDB-lite"/>
    </source>
</evidence>
<dbReference type="Proteomes" id="UP000541444">
    <property type="component" value="Unassembled WGS sequence"/>
</dbReference>
<proteinExistence type="predicted"/>
<evidence type="ECO:0000259" key="3">
    <source>
        <dbReference type="PROSITE" id="PS50102"/>
    </source>
</evidence>
<accession>A0A7J7NZD7</accession>
<protein>
    <recommendedName>
        <fullName evidence="3">RRM domain-containing protein</fullName>
    </recommendedName>
</protein>
<reference evidence="4 5" key="1">
    <citation type="journal article" date="2020" name="IScience">
        <title>Genome Sequencing of the Endangered Kingdonia uniflora (Circaeasteraceae, Ranunculales) Reveals Potential Mechanisms of Evolutionary Specialization.</title>
        <authorList>
            <person name="Sun Y."/>
            <person name="Deng T."/>
            <person name="Zhang A."/>
            <person name="Moore M.J."/>
            <person name="Landis J.B."/>
            <person name="Lin N."/>
            <person name="Zhang H."/>
            <person name="Zhang X."/>
            <person name="Huang J."/>
            <person name="Zhang X."/>
            <person name="Sun H."/>
            <person name="Wang H."/>
        </authorList>
    </citation>
    <scope>NUCLEOTIDE SEQUENCE [LARGE SCALE GENOMIC DNA]</scope>
    <source>
        <strain evidence="4">TB1705</strain>
        <tissue evidence="4">Leaf</tissue>
    </source>
</reference>
<evidence type="ECO:0000313" key="4">
    <source>
        <dbReference type="EMBL" id="KAF6172555.1"/>
    </source>
</evidence>
<evidence type="ECO:0000256" key="1">
    <source>
        <dbReference type="PROSITE-ProRule" id="PRU00176"/>
    </source>
</evidence>
<evidence type="ECO:0000313" key="5">
    <source>
        <dbReference type="Proteomes" id="UP000541444"/>
    </source>
</evidence>
<dbReference type="SUPFAM" id="SSF54928">
    <property type="entry name" value="RNA-binding domain, RBD"/>
    <property type="match status" value="1"/>
</dbReference>
<name>A0A7J7NZD7_9MAGN</name>
<feature type="region of interest" description="Disordered" evidence="2">
    <location>
        <begin position="1"/>
        <end position="24"/>
    </location>
</feature>
<dbReference type="SMART" id="SM00360">
    <property type="entry name" value="RRM"/>
    <property type="match status" value="1"/>
</dbReference>